<evidence type="ECO:0000313" key="2">
    <source>
        <dbReference type="Proteomes" id="UP000064201"/>
    </source>
</evidence>
<dbReference type="OrthoDB" id="6695259at2"/>
<dbReference type="Proteomes" id="UP000064201">
    <property type="component" value="Chromosome"/>
</dbReference>
<accession>A0A0G3G8I5</accession>
<sequence>MPQNPTKSTDDAAWWGRRALASGQHGRWSIGPLDLWLLHGEQEWQMVLERPRDPADATLAIDVPCADGFPADANDLLRFAGSPADSVPELRVALADRPMVSRPQNPFYVPARGQVTLYLSSPAWVQLHLGEAMVQEFPVYTPSDTWFGPNTVNGELCYATRTQARLDLADVPMRPHRVITPLTIENKASDALFLERVNLPVPRLPVFADEHHRLWTPAVRMEREEDRDMADMKIDSGPPGVAGGAQRIAEPRQAGGRHLMVRAFTALFQ</sequence>
<proteinExistence type="predicted"/>
<evidence type="ECO:0008006" key="3">
    <source>
        <dbReference type="Google" id="ProtNLM"/>
    </source>
</evidence>
<evidence type="ECO:0000313" key="1">
    <source>
        <dbReference type="EMBL" id="AKJ95111.1"/>
    </source>
</evidence>
<organism evidence="1 2">
    <name type="scientific">Thioalkalivibrio versutus</name>
    <dbReference type="NCBI Taxonomy" id="106634"/>
    <lineage>
        <taxon>Bacteria</taxon>
        <taxon>Pseudomonadati</taxon>
        <taxon>Pseudomonadota</taxon>
        <taxon>Gammaproteobacteria</taxon>
        <taxon>Chromatiales</taxon>
        <taxon>Ectothiorhodospiraceae</taxon>
        <taxon>Thioalkalivibrio</taxon>
    </lineage>
</organism>
<dbReference type="EMBL" id="CP011367">
    <property type="protein sequence ID" value="AKJ95111.1"/>
    <property type="molecule type" value="Genomic_DNA"/>
</dbReference>
<keyword evidence="2" id="KW-1185">Reference proteome</keyword>
<dbReference type="STRING" id="106634.TVD_06945"/>
<dbReference type="AlphaFoldDB" id="A0A0G3G8I5"/>
<dbReference type="RefSeq" id="WP_047251182.1">
    <property type="nucleotide sequence ID" value="NZ_CP011367.1"/>
</dbReference>
<name>A0A0G3G8I5_9GAMM</name>
<protein>
    <recommendedName>
        <fullName evidence="3">DUF432 domain-containing protein</fullName>
    </recommendedName>
</protein>
<dbReference type="PATRIC" id="fig|106634.4.peg.1420"/>
<dbReference type="KEGG" id="tvr:TVD_06945"/>
<gene>
    <name evidence="1" type="ORF">TVD_06945</name>
</gene>
<reference evidence="1 2" key="1">
    <citation type="submission" date="2015-04" db="EMBL/GenBank/DDBJ databases">
        <title>Complete Sequence for the Genome of the Thioalkalivibrio versutus D301.</title>
        <authorList>
            <person name="Mu T."/>
            <person name="Zhou J."/>
            <person name="Xu X."/>
        </authorList>
    </citation>
    <scope>NUCLEOTIDE SEQUENCE [LARGE SCALE GENOMIC DNA]</scope>
    <source>
        <strain evidence="1 2">D301</strain>
    </source>
</reference>